<feature type="domain" description="HTH lysR-type" evidence="5">
    <location>
        <begin position="12"/>
        <end position="64"/>
    </location>
</feature>
<dbReference type="Gene3D" id="3.40.190.10">
    <property type="entry name" value="Periplasmic binding protein-like II"/>
    <property type="match status" value="2"/>
</dbReference>
<dbReference type="KEGG" id="sfa:Sfla_5894"/>
<dbReference type="InterPro" id="IPR005119">
    <property type="entry name" value="LysR_subst-bd"/>
</dbReference>
<dbReference type="PANTHER" id="PTHR30346">
    <property type="entry name" value="TRANSCRIPTIONAL DUAL REGULATOR HCAR-RELATED"/>
    <property type="match status" value="1"/>
</dbReference>
<comment type="similarity">
    <text evidence="1">Belongs to the LysR transcriptional regulatory family.</text>
</comment>
<dbReference type="InterPro" id="IPR036388">
    <property type="entry name" value="WH-like_DNA-bd_sf"/>
</dbReference>
<keyword evidence="3" id="KW-0238">DNA-binding</keyword>
<dbReference type="GO" id="GO:0003677">
    <property type="term" value="F:DNA binding"/>
    <property type="evidence" value="ECO:0007669"/>
    <property type="project" value="UniProtKB-KW"/>
</dbReference>
<evidence type="ECO:0000256" key="2">
    <source>
        <dbReference type="ARBA" id="ARBA00023015"/>
    </source>
</evidence>
<name>A0A8D3WRN1_STRFA</name>
<dbReference type="InterPro" id="IPR036390">
    <property type="entry name" value="WH_DNA-bd_sf"/>
</dbReference>
<evidence type="ECO:0000313" key="7">
    <source>
        <dbReference type="Proteomes" id="UP000002066"/>
    </source>
</evidence>
<gene>
    <name evidence="6" type="ordered locus">Sfla_5894</name>
</gene>
<reference evidence="6 7" key="1">
    <citation type="submission" date="2011-01" db="EMBL/GenBank/DDBJ databases">
        <title>Complete sequence of chromosome of Streptomyces flavogriseus ATCC 33331.</title>
        <authorList>
            <consortium name="US DOE Joint Genome Institute"/>
            <person name="Lucas S."/>
            <person name="Copeland A."/>
            <person name="Lapidus A."/>
            <person name="Cheng J.-F."/>
            <person name="Goodwin L."/>
            <person name="Pitluck S."/>
            <person name="Davenport K."/>
            <person name="Detter J.C."/>
            <person name="Han C."/>
            <person name="Tapia R."/>
            <person name="Land M."/>
            <person name="Hauser L."/>
            <person name="Kyrpides N."/>
            <person name="Ivanova N."/>
            <person name="Ovchinnikova G."/>
            <person name="Pagani I."/>
            <person name="Brumm P."/>
            <person name="Mead D."/>
            <person name="Woyke T."/>
        </authorList>
    </citation>
    <scope>NUCLEOTIDE SEQUENCE [LARGE SCALE GENOMIC DNA]</scope>
    <source>
        <strain evidence="7">ATCC 33331 / IAF-45CD</strain>
    </source>
</reference>
<organism evidence="6 7">
    <name type="scientific">Streptomyces pratensis (strain ATCC 33331 / IAF-45CD)</name>
    <dbReference type="NCBI Taxonomy" id="591167"/>
    <lineage>
        <taxon>Bacteria</taxon>
        <taxon>Bacillati</taxon>
        <taxon>Actinomycetota</taxon>
        <taxon>Actinomycetes</taxon>
        <taxon>Kitasatosporales</taxon>
        <taxon>Streptomycetaceae</taxon>
        <taxon>Streptomyces</taxon>
    </lineage>
</organism>
<accession>A0A8D3WRN1</accession>
<evidence type="ECO:0000256" key="1">
    <source>
        <dbReference type="ARBA" id="ARBA00009437"/>
    </source>
</evidence>
<dbReference type="EMBL" id="CP002475">
    <property type="protein sequence ID" value="ADW07281.1"/>
    <property type="molecule type" value="Genomic_DNA"/>
</dbReference>
<evidence type="ECO:0000313" key="6">
    <source>
        <dbReference type="EMBL" id="ADW07281.1"/>
    </source>
</evidence>
<dbReference type="GO" id="GO:0032993">
    <property type="term" value="C:protein-DNA complex"/>
    <property type="evidence" value="ECO:0007669"/>
    <property type="project" value="TreeGrafter"/>
</dbReference>
<dbReference type="Proteomes" id="UP000002066">
    <property type="component" value="Chromosome"/>
</dbReference>
<dbReference type="PRINTS" id="PR00039">
    <property type="entry name" value="HTHLYSR"/>
</dbReference>
<keyword evidence="4" id="KW-0804">Transcription</keyword>
<dbReference type="Gene3D" id="1.10.10.10">
    <property type="entry name" value="Winged helix-like DNA-binding domain superfamily/Winged helix DNA-binding domain"/>
    <property type="match status" value="1"/>
</dbReference>
<dbReference type="PANTHER" id="PTHR30346:SF0">
    <property type="entry name" value="HCA OPERON TRANSCRIPTIONAL ACTIVATOR HCAR"/>
    <property type="match status" value="1"/>
</dbReference>
<dbReference type="Pfam" id="PF00126">
    <property type="entry name" value="HTH_1"/>
    <property type="match status" value="1"/>
</dbReference>
<dbReference type="SUPFAM" id="SSF53850">
    <property type="entry name" value="Periplasmic binding protein-like II"/>
    <property type="match status" value="1"/>
</dbReference>
<dbReference type="AlphaFoldDB" id="A0A8D3WRN1"/>
<proteinExistence type="inferred from homology"/>
<sequence length="301" mass="32513">MDEGVPVERLEIEVFLALAEELHFGRTAERLGVSQSRVSQIVKGIERRIGAPLFDRTSRRVALTPLGRQLRTDLEPHHRGIQQAVGRATETARGLTGRLTVGYTAAWNGSLLLEAADRLRTRHPECAVDILEDSYGATLRSLRTGRVDLHLAELPVDEPDIVVGPTVCTAARALAVPAGHPLASRDTVSPEDLALAPLIRPADVPQVFLDAHFPQHTPGGRPVPAGPVARSWQDFLTLVGAGKGVTPTCALAAAFYTRQDVVHVPFRDAPPVHYALLRSTRRADAKVHAFARIVIELAAAG</sequence>
<protein>
    <submittedName>
        <fullName evidence="6">Transcriptional regulator, LysR family</fullName>
    </submittedName>
</protein>
<dbReference type="Pfam" id="PF03466">
    <property type="entry name" value="LysR_substrate"/>
    <property type="match status" value="1"/>
</dbReference>
<evidence type="ECO:0000256" key="3">
    <source>
        <dbReference type="ARBA" id="ARBA00023125"/>
    </source>
</evidence>
<dbReference type="PROSITE" id="PS50931">
    <property type="entry name" value="HTH_LYSR"/>
    <property type="match status" value="1"/>
</dbReference>
<dbReference type="InterPro" id="IPR000847">
    <property type="entry name" value="LysR_HTH_N"/>
</dbReference>
<keyword evidence="2" id="KW-0805">Transcription regulation</keyword>
<dbReference type="GO" id="GO:0003700">
    <property type="term" value="F:DNA-binding transcription factor activity"/>
    <property type="evidence" value="ECO:0007669"/>
    <property type="project" value="InterPro"/>
</dbReference>
<evidence type="ECO:0000259" key="5">
    <source>
        <dbReference type="PROSITE" id="PS50931"/>
    </source>
</evidence>
<dbReference type="SUPFAM" id="SSF46785">
    <property type="entry name" value="Winged helix' DNA-binding domain"/>
    <property type="match status" value="1"/>
</dbReference>
<evidence type="ECO:0000256" key="4">
    <source>
        <dbReference type="ARBA" id="ARBA00023163"/>
    </source>
</evidence>